<feature type="compositionally biased region" description="Polar residues" evidence="1">
    <location>
        <begin position="1"/>
        <end position="17"/>
    </location>
</feature>
<evidence type="ECO:0000313" key="3">
    <source>
        <dbReference type="Proteomes" id="UP000789390"/>
    </source>
</evidence>
<organism evidence="2 3">
    <name type="scientific">Daphnia galeata</name>
    <dbReference type="NCBI Taxonomy" id="27404"/>
    <lineage>
        <taxon>Eukaryota</taxon>
        <taxon>Metazoa</taxon>
        <taxon>Ecdysozoa</taxon>
        <taxon>Arthropoda</taxon>
        <taxon>Crustacea</taxon>
        <taxon>Branchiopoda</taxon>
        <taxon>Diplostraca</taxon>
        <taxon>Cladocera</taxon>
        <taxon>Anomopoda</taxon>
        <taxon>Daphniidae</taxon>
        <taxon>Daphnia</taxon>
    </lineage>
</organism>
<protein>
    <submittedName>
        <fullName evidence="2">Uncharacterized protein</fullName>
    </submittedName>
</protein>
<evidence type="ECO:0000313" key="2">
    <source>
        <dbReference type="EMBL" id="CAH0113455.1"/>
    </source>
</evidence>
<keyword evidence="3" id="KW-1185">Reference proteome</keyword>
<name>A0A8J2WP30_9CRUS</name>
<dbReference type="EMBL" id="CAKKLH010000340">
    <property type="protein sequence ID" value="CAH0113455.1"/>
    <property type="molecule type" value="Genomic_DNA"/>
</dbReference>
<comment type="caution">
    <text evidence="2">The sequence shown here is derived from an EMBL/GenBank/DDBJ whole genome shotgun (WGS) entry which is preliminary data.</text>
</comment>
<gene>
    <name evidence="2" type="ORF">DGAL_LOCUS17351</name>
</gene>
<dbReference type="Proteomes" id="UP000789390">
    <property type="component" value="Unassembled WGS sequence"/>
</dbReference>
<feature type="region of interest" description="Disordered" evidence="1">
    <location>
        <begin position="94"/>
        <end position="114"/>
    </location>
</feature>
<accession>A0A8J2WP30</accession>
<evidence type="ECO:0000256" key="1">
    <source>
        <dbReference type="SAM" id="MobiDB-lite"/>
    </source>
</evidence>
<feature type="compositionally biased region" description="Basic residues" evidence="1">
    <location>
        <begin position="102"/>
        <end position="114"/>
    </location>
</feature>
<reference evidence="2" key="1">
    <citation type="submission" date="2021-11" db="EMBL/GenBank/DDBJ databases">
        <authorList>
            <person name="Schell T."/>
        </authorList>
    </citation>
    <scope>NUCLEOTIDE SEQUENCE</scope>
    <source>
        <strain evidence="2">M5</strain>
    </source>
</reference>
<dbReference type="AlphaFoldDB" id="A0A8J2WP30"/>
<sequence length="138" mass="16096">MSLTVNRIAKSVTSTRANLPRRNTKGTKETSLPTLPLRKTSPEKVVAEKERYGKQQSQFDHDVEWVTSKSKIARQSQSPSSPLPFYFEDKNEIETKDLTPTKQHKPKLPRRQLRKRREIDFSTAWLPLPKLRYSKQYG</sequence>
<proteinExistence type="predicted"/>
<feature type="region of interest" description="Disordered" evidence="1">
    <location>
        <begin position="1"/>
        <end position="44"/>
    </location>
</feature>